<dbReference type="GeneID" id="51821240"/>
<sequence>MIALEDGCACWLRFYVPMKCAQVLPGSTFGAFVSGYFSNPDLAWGFNGLSVKAWQNALQAAPLLAAG</sequence>
<evidence type="ECO:0000313" key="2">
    <source>
        <dbReference type="Proteomes" id="UP001183127"/>
    </source>
</evidence>
<keyword evidence="2" id="KW-1185">Reference proteome</keyword>
<name>A0ABY9QR04_9PSED</name>
<proteinExistence type="predicted"/>
<protein>
    <submittedName>
        <fullName evidence="1">Uncharacterized protein</fullName>
    </submittedName>
</protein>
<accession>A0ABY9QR04</accession>
<dbReference type="RefSeq" id="WP_011536191.1">
    <property type="nucleotide sequence ID" value="NZ_CP132921.1"/>
</dbReference>
<organism evidence="1 2">
    <name type="scientific">Pseudomonas entomophila</name>
    <dbReference type="NCBI Taxonomy" id="312306"/>
    <lineage>
        <taxon>Bacteria</taxon>
        <taxon>Pseudomonadati</taxon>
        <taxon>Pseudomonadota</taxon>
        <taxon>Gammaproteobacteria</taxon>
        <taxon>Pseudomonadales</taxon>
        <taxon>Pseudomonadaceae</taxon>
        <taxon>Pseudomonas</taxon>
    </lineage>
</organism>
<evidence type="ECO:0000313" key="1">
    <source>
        <dbReference type="EMBL" id="WMW06472.1"/>
    </source>
</evidence>
<gene>
    <name evidence="1" type="ORF">RAH46_03820</name>
</gene>
<reference evidence="1 2" key="1">
    <citation type="submission" date="2023-08" db="EMBL/GenBank/DDBJ databases">
        <title>Complete Genome Sequence of Pseudomonas entomophila TVIN A01.</title>
        <authorList>
            <person name="Shelke T."/>
            <person name="Mahar N.S."/>
            <person name="Gupta I."/>
            <person name="Gupta V."/>
        </authorList>
    </citation>
    <scope>NUCLEOTIDE SEQUENCE [LARGE SCALE GENOMIC DNA]</scope>
    <source>
        <strain evidence="1 2">TVIN-A01</strain>
    </source>
</reference>
<dbReference type="Proteomes" id="UP001183127">
    <property type="component" value="Chromosome"/>
</dbReference>
<dbReference type="EMBL" id="CP132921">
    <property type="protein sequence ID" value="WMW06472.1"/>
    <property type="molecule type" value="Genomic_DNA"/>
</dbReference>